<feature type="transmembrane region" description="Helical" evidence="3">
    <location>
        <begin position="116"/>
        <end position="133"/>
    </location>
</feature>
<feature type="compositionally biased region" description="Low complexity" evidence="2">
    <location>
        <begin position="294"/>
        <end position="307"/>
    </location>
</feature>
<feature type="compositionally biased region" description="Low complexity" evidence="2">
    <location>
        <begin position="317"/>
        <end position="333"/>
    </location>
</feature>
<dbReference type="Ensembl" id="ENSMAMT00000037955.1">
    <property type="protein sequence ID" value="ENSMAMP00000051221.1"/>
    <property type="gene ID" value="ENSMAMG00000003117.2"/>
</dbReference>
<dbReference type="GO" id="GO:0008285">
    <property type="term" value="P:negative regulation of cell population proliferation"/>
    <property type="evidence" value="ECO:0007669"/>
    <property type="project" value="TreeGrafter"/>
</dbReference>
<feature type="compositionally biased region" description="Basic and acidic residues" evidence="2">
    <location>
        <begin position="1111"/>
        <end position="1125"/>
    </location>
</feature>
<organism evidence="4 5">
    <name type="scientific">Mastacembelus armatus</name>
    <name type="common">zig-zag eel</name>
    <dbReference type="NCBI Taxonomy" id="205130"/>
    <lineage>
        <taxon>Eukaryota</taxon>
        <taxon>Metazoa</taxon>
        <taxon>Chordata</taxon>
        <taxon>Craniata</taxon>
        <taxon>Vertebrata</taxon>
        <taxon>Euteleostomi</taxon>
        <taxon>Actinopterygii</taxon>
        <taxon>Neopterygii</taxon>
        <taxon>Teleostei</taxon>
        <taxon>Neoteleostei</taxon>
        <taxon>Acanthomorphata</taxon>
        <taxon>Anabantaria</taxon>
        <taxon>Synbranchiformes</taxon>
        <taxon>Mastacembelidae</taxon>
        <taxon>Mastacembelus</taxon>
    </lineage>
</organism>
<feature type="compositionally biased region" description="Basic and acidic residues" evidence="2">
    <location>
        <begin position="1153"/>
        <end position="1162"/>
    </location>
</feature>
<reference evidence="4" key="2">
    <citation type="submission" date="2025-09" db="UniProtKB">
        <authorList>
            <consortium name="Ensembl"/>
        </authorList>
    </citation>
    <scope>IDENTIFICATION</scope>
</reference>
<feature type="compositionally biased region" description="Polar residues" evidence="2">
    <location>
        <begin position="346"/>
        <end position="364"/>
    </location>
</feature>
<feature type="compositionally biased region" description="Gly residues" evidence="2">
    <location>
        <begin position="1131"/>
        <end position="1140"/>
    </location>
</feature>
<evidence type="ECO:0000313" key="5">
    <source>
        <dbReference type="Proteomes" id="UP000261640"/>
    </source>
</evidence>
<dbReference type="GO" id="GO:0051726">
    <property type="term" value="P:regulation of cell cycle"/>
    <property type="evidence" value="ECO:0007669"/>
    <property type="project" value="TreeGrafter"/>
</dbReference>
<keyword evidence="5" id="KW-1185">Reference proteome</keyword>
<keyword evidence="3" id="KW-1133">Transmembrane helix</keyword>
<dbReference type="GO" id="GO:0032007">
    <property type="term" value="P:negative regulation of TOR signaling"/>
    <property type="evidence" value="ECO:0007669"/>
    <property type="project" value="TreeGrafter"/>
</dbReference>
<evidence type="ECO:0000256" key="3">
    <source>
        <dbReference type="SAM" id="Phobius"/>
    </source>
</evidence>
<dbReference type="AlphaFoldDB" id="A0A7N8XLE6"/>
<evidence type="ECO:0000313" key="4">
    <source>
        <dbReference type="Ensembl" id="ENSMAMP00000051221.1"/>
    </source>
</evidence>
<reference evidence="4" key="1">
    <citation type="submission" date="2025-08" db="UniProtKB">
        <authorList>
            <consortium name="Ensembl"/>
        </authorList>
    </citation>
    <scope>IDENTIFICATION</scope>
</reference>
<keyword evidence="3" id="KW-0812">Transmembrane</keyword>
<dbReference type="PANTHER" id="PTHR15154">
    <property type="entry name" value="HAMARTIN"/>
    <property type="match status" value="1"/>
</dbReference>
<dbReference type="GO" id="GO:0033596">
    <property type="term" value="C:TSC1-TSC2 complex"/>
    <property type="evidence" value="ECO:0007669"/>
    <property type="project" value="TreeGrafter"/>
</dbReference>
<evidence type="ECO:0000256" key="2">
    <source>
        <dbReference type="SAM" id="MobiDB-lite"/>
    </source>
</evidence>
<protein>
    <submittedName>
        <fullName evidence="4">TSC complex subunit 1b</fullName>
    </submittedName>
</protein>
<dbReference type="Proteomes" id="UP000261640">
    <property type="component" value="Unplaced"/>
</dbReference>
<feature type="compositionally biased region" description="Polar residues" evidence="2">
    <location>
        <begin position="966"/>
        <end position="995"/>
    </location>
</feature>
<dbReference type="GeneTree" id="ENSGT00390000014148"/>
<dbReference type="Pfam" id="PF04388">
    <property type="entry name" value="Hamartin"/>
    <property type="match status" value="2"/>
</dbReference>
<feature type="region of interest" description="Disordered" evidence="2">
    <location>
        <begin position="284"/>
        <end position="404"/>
    </location>
</feature>
<sequence length="1162" mass="129807">MAREQPNVGDLLPKLIQIILPVFPEERGSMLLNGLVDYYLETNSAQAIHILSSVREPHDKHLLDKMNECMTKQVCRLPTLTLLGHVIRKQPSWIHKIARYPLLHSLLKCLKTDTDVVVLITGVLVLITLLPMIPQAGKQHLWEYFDIFSRLASWNLKNPGHVSEVYLIHLHASVYSLFHRLYGMYPCNFVSYLRSHYSMKENMKTFEEVVKPMLEHVRIHPELVTGTKDHELDPTRWKKYEIHDIVIECAKVSLDPKEASCEEGYATMPENFYPQIHLRPQDCTSSPFTDLHSSHGSSSSTPFSTPRQPLPPPLSLPPFSGSQSSYRSPQSDPLWSPSSLCGMATPPSSRGMSPNLELSHSASHLPTGGKGTPASSTPATSSPPPTLSDDFPIISLPTNTVQSSPPRKVCSLIIVKCVMREFIMNNAGAAENVSMTLTELSVFMKKQELELQLRTEKEREEAAITEELLKITEDKQELSVLRGFDFSFYRTTETLTGARDTHNSWSFQSGFTPIDHHLHQSPCIPDDEVGKFGMFSPSPCSKTPAPVPYESFFDLALPRAASLFVGQKTFEAVHKADGEEEGVVGASPLEVLDRLVQQGSDAHDKVLKRLPLPSKSADWTHFGGSAPLDELHTLRSQLLLLHNQLLYERYKREQHAVRNRRLLRRIINATALEEQNNAMKDQLNLQSVDILSLRESLQVEQQRYRQLWDDRETVVTRLHSQIRQLQQGRDDYYTKNQELQIKLQECQKRMDELEAELQRANNKVCHTGHLLNQMTVKLSNSESTQQQMSFLNKQLLLLGEAHKLSMQELQHAGADNTKEAQMLQVSYGKEVETLRQSLLVQGQKLEAAQQRVAELETHLSKKEHLIVEQKKFLEDVKCQAKAELQASDSRYQAQRRITQLLQTELLQLYSRVEMEAPASTASISPPGGRGDLHIPADSRFGSKHTAVLISASNGFICRPPQESSRDNGSILSPGQTKGSNSSKSTANSVNGSQDLTPPLLVEPSLSCPHANPLTPLPPSDAPLTVGSYPSAKSFLGMRARELFRNKSESQCDEEQPPPRLAGLAHDLKTELCVEPPCTGYIVPIGPAPSSIPTLSPTPPPVTPLTVPTKESPSEPKRASSQESPRRKAVVGSGGGRGQAGPGRPRQQQLKIMDYNETHHEHS</sequence>
<feature type="region of interest" description="Disordered" evidence="2">
    <location>
        <begin position="958"/>
        <end position="1024"/>
    </location>
</feature>
<proteinExistence type="predicted"/>
<dbReference type="InterPro" id="IPR007483">
    <property type="entry name" value="Hamartin"/>
</dbReference>
<feature type="region of interest" description="Disordered" evidence="2">
    <location>
        <begin position="1091"/>
        <end position="1162"/>
    </location>
</feature>
<name>A0A7N8XLE6_9TELE</name>
<feature type="coiled-coil region" evidence="1">
    <location>
        <begin position="729"/>
        <end position="763"/>
    </location>
</feature>
<evidence type="ECO:0000256" key="1">
    <source>
        <dbReference type="SAM" id="Coils"/>
    </source>
</evidence>
<keyword evidence="1" id="KW-0175">Coiled coil</keyword>
<accession>A0A7N8XLE6</accession>
<feature type="region of interest" description="Disordered" evidence="2">
    <location>
        <begin position="918"/>
        <end position="937"/>
    </location>
</feature>
<keyword evidence="3" id="KW-0472">Membrane</keyword>
<dbReference type="PANTHER" id="PTHR15154:SF2">
    <property type="entry name" value="HAMARTIN"/>
    <property type="match status" value="1"/>
</dbReference>